<accession>A0A074WC03</accession>
<keyword evidence="1" id="KW-0539">Nucleus</keyword>
<dbReference type="Pfam" id="PF00172">
    <property type="entry name" value="Zn_clus"/>
    <property type="match status" value="1"/>
</dbReference>
<dbReference type="CDD" id="cd00067">
    <property type="entry name" value="GAL4"/>
    <property type="match status" value="1"/>
</dbReference>
<dbReference type="PROSITE" id="PS50048">
    <property type="entry name" value="ZN2_CY6_FUNGAL_2"/>
    <property type="match status" value="1"/>
</dbReference>
<evidence type="ECO:0000256" key="1">
    <source>
        <dbReference type="ARBA" id="ARBA00023242"/>
    </source>
</evidence>
<evidence type="ECO:0000313" key="5">
    <source>
        <dbReference type="Proteomes" id="UP000027730"/>
    </source>
</evidence>
<feature type="compositionally biased region" description="Polar residues" evidence="2">
    <location>
        <begin position="241"/>
        <end position="251"/>
    </location>
</feature>
<organism evidence="4 5">
    <name type="scientific">Aureobasidium namibiae CBS 147.97</name>
    <dbReference type="NCBI Taxonomy" id="1043004"/>
    <lineage>
        <taxon>Eukaryota</taxon>
        <taxon>Fungi</taxon>
        <taxon>Dikarya</taxon>
        <taxon>Ascomycota</taxon>
        <taxon>Pezizomycotina</taxon>
        <taxon>Dothideomycetes</taxon>
        <taxon>Dothideomycetidae</taxon>
        <taxon>Dothideales</taxon>
        <taxon>Saccotheciaceae</taxon>
        <taxon>Aureobasidium</taxon>
    </lineage>
</organism>
<dbReference type="SMART" id="SM00066">
    <property type="entry name" value="GAL4"/>
    <property type="match status" value="1"/>
</dbReference>
<evidence type="ECO:0000259" key="3">
    <source>
        <dbReference type="PROSITE" id="PS50048"/>
    </source>
</evidence>
<dbReference type="Gene3D" id="4.10.240.10">
    <property type="entry name" value="Zn(2)-C6 fungal-type DNA-binding domain"/>
    <property type="match status" value="1"/>
</dbReference>
<dbReference type="HOGENOM" id="CLU_015937_1_0_1"/>
<dbReference type="Proteomes" id="UP000027730">
    <property type="component" value="Unassembled WGS sequence"/>
</dbReference>
<dbReference type="InterPro" id="IPR001138">
    <property type="entry name" value="Zn2Cys6_DnaBD"/>
</dbReference>
<feature type="compositionally biased region" description="Low complexity" evidence="2">
    <location>
        <begin position="279"/>
        <end position="293"/>
    </location>
</feature>
<evidence type="ECO:0000313" key="4">
    <source>
        <dbReference type="EMBL" id="KEQ70488.1"/>
    </source>
</evidence>
<reference evidence="4 5" key="1">
    <citation type="journal article" date="2014" name="BMC Genomics">
        <title>Genome sequencing of four Aureobasidium pullulans varieties: biotechnological potential, stress tolerance, and description of new species.</title>
        <authorList>
            <person name="Gostin Ar C."/>
            <person name="Ohm R.A."/>
            <person name="Kogej T."/>
            <person name="Sonjak S."/>
            <person name="Turk M."/>
            <person name="Zajc J."/>
            <person name="Zalar P."/>
            <person name="Grube M."/>
            <person name="Sun H."/>
            <person name="Han J."/>
            <person name="Sharma A."/>
            <person name="Chiniquy J."/>
            <person name="Ngan C.Y."/>
            <person name="Lipzen A."/>
            <person name="Barry K."/>
            <person name="Grigoriev I.V."/>
            <person name="Gunde-Cimerman N."/>
        </authorList>
    </citation>
    <scope>NUCLEOTIDE SEQUENCE [LARGE SCALE GENOMIC DNA]</scope>
    <source>
        <strain evidence="4 5">CBS 147.97</strain>
    </source>
</reference>
<feature type="region of interest" description="Disordered" evidence="2">
    <location>
        <begin position="275"/>
        <end position="300"/>
    </location>
</feature>
<dbReference type="InterPro" id="IPR036864">
    <property type="entry name" value="Zn2-C6_fun-type_DNA-bd_sf"/>
</dbReference>
<dbReference type="InterPro" id="IPR021833">
    <property type="entry name" value="DUF3425"/>
</dbReference>
<dbReference type="EMBL" id="KL584717">
    <property type="protein sequence ID" value="KEQ70488.1"/>
    <property type="molecule type" value="Genomic_DNA"/>
</dbReference>
<dbReference type="Pfam" id="PF11905">
    <property type="entry name" value="DUF3425"/>
    <property type="match status" value="1"/>
</dbReference>
<dbReference type="GO" id="GO:0000981">
    <property type="term" value="F:DNA-binding transcription factor activity, RNA polymerase II-specific"/>
    <property type="evidence" value="ECO:0007669"/>
    <property type="project" value="InterPro"/>
</dbReference>
<gene>
    <name evidence="4" type="ORF">M436DRAFT_53867</name>
</gene>
<dbReference type="SUPFAM" id="SSF57701">
    <property type="entry name" value="Zn2/Cys6 DNA-binding domain"/>
    <property type="match status" value="1"/>
</dbReference>
<dbReference type="STRING" id="1043004.A0A074WC03"/>
<feature type="region of interest" description="Disordered" evidence="2">
    <location>
        <begin position="241"/>
        <end position="261"/>
    </location>
</feature>
<dbReference type="GO" id="GO:0008270">
    <property type="term" value="F:zinc ion binding"/>
    <property type="evidence" value="ECO:0007669"/>
    <property type="project" value="InterPro"/>
</dbReference>
<dbReference type="GeneID" id="25411861"/>
<feature type="domain" description="Zn(2)-C6 fungal-type" evidence="3">
    <location>
        <begin position="44"/>
        <end position="74"/>
    </location>
</feature>
<name>A0A074WC03_9PEZI</name>
<evidence type="ECO:0000256" key="2">
    <source>
        <dbReference type="SAM" id="MobiDB-lite"/>
    </source>
</evidence>
<dbReference type="AlphaFoldDB" id="A0A074WC03"/>
<protein>
    <recommendedName>
        <fullName evidence="3">Zn(2)-C6 fungal-type domain-containing protein</fullName>
    </recommendedName>
</protein>
<dbReference type="OrthoDB" id="2985014at2759"/>
<dbReference type="PANTHER" id="PTHR37012:SF2">
    <property type="entry name" value="BZIP DOMAIN-CONTAINING PROTEIN-RELATED"/>
    <property type="match status" value="1"/>
</dbReference>
<sequence length="569" mass="62720">MLYHHHPMPQDRDKQRGKAIVVDGQTPGQSGGQQAVPRKLTAVACVDCRKRKRKCNGERPSCSACQTRGLSCMYDVVEGATRTEDLKQKVSSLSVRVRNLELFVNKLRYSTDNEASAVLAQLRLGDTVNGILGADMADGLSDMGESEQGTEQAMPTLQSVSTFGIGLAHNPAGPSLLTNTSLYESSPKERSVSVSISSPGLVDGVNREASASRQNSDSPWALSLFVQVDSQHLLFRDESYSNMRSPNQESPPNLDGNAPDLTYLRSNQKKLWIDPTLASSRPESSSGPSSSAPDGHANAFDGHRARREVTNKARFGGDSVTISSNLFSPVGAAPLSQPLNPQILGVDLTAPAWAVTSTYLNDDLDMMSAVYVDFINEAKRLISSGVAPDRVFGLLPDIEALVNEAAYQRSSFLSQWTARHANSFGIPTLSCRMAVMWLHWLLMRWMIHPTPATYLAVPDWYRPTPYQMFVPHPVYIDFQIWPRLRDTVIQRVDLQCQPLYWYSEAATTLDCNWPGSDQDAMCYDANARLTLSAPFVQHLVDLGNWTVGPVIRKHIPDACTVLQIKYGSM</sequence>
<proteinExistence type="predicted"/>
<keyword evidence="5" id="KW-1185">Reference proteome</keyword>
<dbReference type="PANTHER" id="PTHR37012">
    <property type="entry name" value="B-ZIP TRANSCRIPTION FACTOR (EUROFUNG)-RELATED"/>
    <property type="match status" value="1"/>
</dbReference>
<dbReference type="RefSeq" id="XP_013424613.1">
    <property type="nucleotide sequence ID" value="XM_013569159.1"/>
</dbReference>
<dbReference type="PROSITE" id="PS00463">
    <property type="entry name" value="ZN2_CY6_FUNGAL_1"/>
    <property type="match status" value="1"/>
</dbReference>